<dbReference type="Proteomes" id="UP000719412">
    <property type="component" value="Unassembled WGS sequence"/>
</dbReference>
<protein>
    <recommendedName>
        <fullName evidence="3">Remodeling and spacing factor 1</fullName>
    </recommendedName>
</protein>
<dbReference type="AlphaFoldDB" id="A0A8J6HIT1"/>
<evidence type="ECO:0008006" key="3">
    <source>
        <dbReference type="Google" id="ProtNLM"/>
    </source>
</evidence>
<name>A0A8J6HIT1_TENMO</name>
<dbReference type="GO" id="GO:0042393">
    <property type="term" value="F:histone binding"/>
    <property type="evidence" value="ECO:0007669"/>
    <property type="project" value="TreeGrafter"/>
</dbReference>
<dbReference type="InterPro" id="IPR028938">
    <property type="entry name" value="Rsf1-like"/>
</dbReference>
<keyword evidence="2" id="KW-1185">Reference proteome</keyword>
<gene>
    <name evidence="1" type="ORF">GEV33_003256</name>
</gene>
<reference evidence="1" key="2">
    <citation type="submission" date="2021-08" db="EMBL/GenBank/DDBJ databases">
        <authorList>
            <person name="Eriksson T."/>
        </authorList>
    </citation>
    <scope>NUCLEOTIDE SEQUENCE</scope>
    <source>
        <strain evidence="1">Stoneville</strain>
        <tissue evidence="1">Whole head</tissue>
    </source>
</reference>
<dbReference type="GO" id="GO:0045892">
    <property type="term" value="P:negative regulation of DNA-templated transcription"/>
    <property type="evidence" value="ECO:0007669"/>
    <property type="project" value="TreeGrafter"/>
</dbReference>
<organism evidence="1 2">
    <name type="scientific">Tenebrio molitor</name>
    <name type="common">Yellow mealworm beetle</name>
    <dbReference type="NCBI Taxonomy" id="7067"/>
    <lineage>
        <taxon>Eukaryota</taxon>
        <taxon>Metazoa</taxon>
        <taxon>Ecdysozoa</taxon>
        <taxon>Arthropoda</taxon>
        <taxon>Hexapoda</taxon>
        <taxon>Insecta</taxon>
        <taxon>Pterygota</taxon>
        <taxon>Neoptera</taxon>
        <taxon>Endopterygota</taxon>
        <taxon>Coleoptera</taxon>
        <taxon>Polyphaga</taxon>
        <taxon>Cucujiformia</taxon>
        <taxon>Tenebrionidae</taxon>
        <taxon>Tenebrio</taxon>
    </lineage>
</organism>
<evidence type="ECO:0000313" key="2">
    <source>
        <dbReference type="Proteomes" id="UP000719412"/>
    </source>
</evidence>
<proteinExistence type="predicted"/>
<dbReference type="PANTHER" id="PTHR14296:SF16">
    <property type="entry name" value="REMODELING AND SPACING FACTOR 1"/>
    <property type="match status" value="1"/>
</dbReference>
<reference evidence="1" key="1">
    <citation type="journal article" date="2020" name="J Insects Food Feed">
        <title>The yellow mealworm (Tenebrio molitor) genome: a resource for the emerging insects as food and feed industry.</title>
        <authorList>
            <person name="Eriksson T."/>
            <person name="Andere A."/>
            <person name="Kelstrup H."/>
            <person name="Emery V."/>
            <person name="Picard C."/>
        </authorList>
    </citation>
    <scope>NUCLEOTIDE SEQUENCE</scope>
    <source>
        <strain evidence="1">Stoneville</strain>
        <tissue evidence="1">Whole head</tissue>
    </source>
</reference>
<accession>A0A8J6HIT1</accession>
<dbReference type="EMBL" id="JABDTM020014324">
    <property type="protein sequence ID" value="KAH0819535.1"/>
    <property type="molecule type" value="Genomic_DNA"/>
</dbReference>
<comment type="caution">
    <text evidence="1">The sequence shown here is derived from an EMBL/GenBank/DDBJ whole genome shotgun (WGS) entry which is preliminary data.</text>
</comment>
<evidence type="ECO:0000313" key="1">
    <source>
        <dbReference type="EMBL" id="KAH0819535.1"/>
    </source>
</evidence>
<dbReference type="PANTHER" id="PTHR14296">
    <property type="entry name" value="REMODELING AND SPACING FACTOR 1"/>
    <property type="match status" value="1"/>
</dbReference>
<dbReference type="GO" id="GO:0031213">
    <property type="term" value="C:RSF complex"/>
    <property type="evidence" value="ECO:0007669"/>
    <property type="project" value="InterPro"/>
</dbReference>
<sequence length="231" mass="27156">MASDNEASCESDPNFAVICAFMEKFGVTCGLASIDFLELQEMLENTQEVPQELIDLHIKLLRKSRKTVSNERWEKAIIKFCHGFCVQDAWEIERFGYKKARLSSKLRVLKELLEMQFDYNARFKAEINKMSAEELRSQPLGKDKQGHAYWFQNDNNCQIRVYKEDPDEETWILVANDDEGQRGSRFFDTRVEQRRLQGQFGIGHQRRRQQQFSRETDNRHGSGGFLLVRFQ</sequence>